<sequence>MVSLLQEEKSTLQSENERLISEIRRLANSGIGKCVTTGCADNGSSPGGPLSGSTCNPSSGSADVGTTGSPDDFGLGAFYIVSMNTIPSCDDEVNPLLKLSGYG</sequence>
<evidence type="ECO:0000256" key="1">
    <source>
        <dbReference type="SAM" id="Coils"/>
    </source>
</evidence>
<dbReference type="Proteomes" id="UP000784294">
    <property type="component" value="Unassembled WGS sequence"/>
</dbReference>
<accession>A0A448XGV1</accession>
<comment type="caution">
    <text evidence="3">The sequence shown here is derived from an EMBL/GenBank/DDBJ whole genome shotgun (WGS) entry which is preliminary data.</text>
</comment>
<gene>
    <name evidence="3" type="ORF">PXEA_LOCUS29697</name>
</gene>
<feature type="coiled-coil region" evidence="1">
    <location>
        <begin position="2"/>
        <end position="29"/>
    </location>
</feature>
<organism evidence="3 4">
    <name type="scientific">Protopolystoma xenopodis</name>
    <dbReference type="NCBI Taxonomy" id="117903"/>
    <lineage>
        <taxon>Eukaryota</taxon>
        <taxon>Metazoa</taxon>
        <taxon>Spiralia</taxon>
        <taxon>Lophotrochozoa</taxon>
        <taxon>Platyhelminthes</taxon>
        <taxon>Monogenea</taxon>
        <taxon>Polyopisthocotylea</taxon>
        <taxon>Polystomatidea</taxon>
        <taxon>Polystomatidae</taxon>
        <taxon>Protopolystoma</taxon>
    </lineage>
</organism>
<keyword evidence="4" id="KW-1185">Reference proteome</keyword>
<reference evidence="3" key="1">
    <citation type="submission" date="2018-11" db="EMBL/GenBank/DDBJ databases">
        <authorList>
            <consortium name="Pathogen Informatics"/>
        </authorList>
    </citation>
    <scope>NUCLEOTIDE SEQUENCE</scope>
</reference>
<feature type="compositionally biased region" description="Polar residues" evidence="2">
    <location>
        <begin position="54"/>
        <end position="67"/>
    </location>
</feature>
<evidence type="ECO:0000313" key="4">
    <source>
        <dbReference type="Proteomes" id="UP000784294"/>
    </source>
</evidence>
<dbReference type="AlphaFoldDB" id="A0A448XGV1"/>
<dbReference type="EMBL" id="CAAALY010251783">
    <property type="protein sequence ID" value="VEL36257.1"/>
    <property type="molecule type" value="Genomic_DNA"/>
</dbReference>
<name>A0A448XGV1_9PLAT</name>
<protein>
    <submittedName>
        <fullName evidence="3">Uncharacterized protein</fullName>
    </submittedName>
</protein>
<evidence type="ECO:0000256" key="2">
    <source>
        <dbReference type="SAM" id="MobiDB-lite"/>
    </source>
</evidence>
<evidence type="ECO:0000313" key="3">
    <source>
        <dbReference type="EMBL" id="VEL36257.1"/>
    </source>
</evidence>
<keyword evidence="1" id="KW-0175">Coiled coil</keyword>
<proteinExistence type="predicted"/>
<feature type="region of interest" description="Disordered" evidence="2">
    <location>
        <begin position="43"/>
        <end position="67"/>
    </location>
</feature>